<gene>
    <name evidence="3" type="ORF">N7493_007366</name>
</gene>
<evidence type="ECO:0008006" key="5">
    <source>
        <dbReference type="Google" id="ProtNLM"/>
    </source>
</evidence>
<organism evidence="3 4">
    <name type="scientific">Penicillium malachiteum</name>
    <dbReference type="NCBI Taxonomy" id="1324776"/>
    <lineage>
        <taxon>Eukaryota</taxon>
        <taxon>Fungi</taxon>
        <taxon>Dikarya</taxon>
        <taxon>Ascomycota</taxon>
        <taxon>Pezizomycotina</taxon>
        <taxon>Eurotiomycetes</taxon>
        <taxon>Eurotiomycetidae</taxon>
        <taxon>Eurotiales</taxon>
        <taxon>Aspergillaceae</taxon>
        <taxon>Penicillium</taxon>
    </lineage>
</organism>
<feature type="compositionally biased region" description="Acidic residues" evidence="1">
    <location>
        <begin position="138"/>
        <end position="147"/>
    </location>
</feature>
<sequence length="162" mass="17603">MKLNLLGLSLAIFGLSLAETLSTKDHFNRLCGSSSSYHGKVTNINGHDFKVFCNQAISASDATRIDGVVTPEQCGQICTISKCLDSLWSDSGHCWLKEAKSTPYTTSSTTTFLVLQRVNTVEECKADLETCKAKGPGDNDDDSELEDPFLKPSEGNCESEIQ</sequence>
<protein>
    <recommendedName>
        <fullName evidence="5">Apple domain-containing protein</fullName>
    </recommendedName>
</protein>
<dbReference type="AlphaFoldDB" id="A0AAD6HJY0"/>
<name>A0AAD6HJY0_9EURO</name>
<comment type="caution">
    <text evidence="3">The sequence shown here is derived from an EMBL/GenBank/DDBJ whole genome shotgun (WGS) entry which is preliminary data.</text>
</comment>
<evidence type="ECO:0000256" key="2">
    <source>
        <dbReference type="SAM" id="SignalP"/>
    </source>
</evidence>
<evidence type="ECO:0000256" key="1">
    <source>
        <dbReference type="SAM" id="MobiDB-lite"/>
    </source>
</evidence>
<reference evidence="3" key="1">
    <citation type="journal article" date="2023" name="IMA Fungus">
        <title>Comparative genomic study of the Penicillium genus elucidates a diverse pangenome and 15 lateral gene transfer events.</title>
        <authorList>
            <person name="Petersen C."/>
            <person name="Sorensen T."/>
            <person name="Nielsen M.R."/>
            <person name="Sondergaard T.E."/>
            <person name="Sorensen J.L."/>
            <person name="Fitzpatrick D.A."/>
            <person name="Frisvad J.C."/>
            <person name="Nielsen K.L."/>
        </authorList>
    </citation>
    <scope>NUCLEOTIDE SEQUENCE</scope>
    <source>
        <strain evidence="3">IBT 17514</strain>
    </source>
</reference>
<proteinExistence type="predicted"/>
<evidence type="ECO:0000313" key="4">
    <source>
        <dbReference type="Proteomes" id="UP001215712"/>
    </source>
</evidence>
<feature type="chain" id="PRO_5042036474" description="Apple domain-containing protein" evidence="2">
    <location>
        <begin position="19"/>
        <end position="162"/>
    </location>
</feature>
<accession>A0AAD6HJY0</accession>
<dbReference type="EMBL" id="JAQJAN010000010">
    <property type="protein sequence ID" value="KAJ5719788.1"/>
    <property type="molecule type" value="Genomic_DNA"/>
</dbReference>
<reference evidence="3" key="2">
    <citation type="submission" date="2023-01" db="EMBL/GenBank/DDBJ databases">
        <authorList>
            <person name="Petersen C."/>
        </authorList>
    </citation>
    <scope>NUCLEOTIDE SEQUENCE</scope>
    <source>
        <strain evidence="3">IBT 17514</strain>
    </source>
</reference>
<keyword evidence="2" id="KW-0732">Signal</keyword>
<feature type="signal peptide" evidence="2">
    <location>
        <begin position="1"/>
        <end position="18"/>
    </location>
</feature>
<evidence type="ECO:0000313" key="3">
    <source>
        <dbReference type="EMBL" id="KAJ5719788.1"/>
    </source>
</evidence>
<feature type="region of interest" description="Disordered" evidence="1">
    <location>
        <begin position="131"/>
        <end position="162"/>
    </location>
</feature>
<keyword evidence="4" id="KW-1185">Reference proteome</keyword>
<dbReference type="Proteomes" id="UP001215712">
    <property type="component" value="Unassembled WGS sequence"/>
</dbReference>